<comment type="caution">
    <text evidence="4">The sequence shown here is derived from an EMBL/GenBank/DDBJ whole genome shotgun (WGS) entry which is preliminary data.</text>
</comment>
<feature type="compositionally biased region" description="Acidic residues" evidence="2">
    <location>
        <begin position="652"/>
        <end position="666"/>
    </location>
</feature>
<dbReference type="GO" id="GO:0015031">
    <property type="term" value="P:protein transport"/>
    <property type="evidence" value="ECO:0007669"/>
    <property type="project" value="InterPro"/>
</dbReference>
<feature type="compositionally biased region" description="Polar residues" evidence="2">
    <location>
        <begin position="1084"/>
        <end position="1097"/>
    </location>
</feature>
<feature type="compositionally biased region" description="Low complexity" evidence="2">
    <location>
        <begin position="941"/>
        <end position="950"/>
    </location>
</feature>
<feature type="compositionally biased region" description="Polar residues" evidence="2">
    <location>
        <begin position="910"/>
        <end position="929"/>
    </location>
</feature>
<feature type="compositionally biased region" description="Acidic residues" evidence="2">
    <location>
        <begin position="1050"/>
        <end position="1060"/>
    </location>
</feature>
<accession>A0A0W0F8T5</accession>
<feature type="region of interest" description="Disordered" evidence="2">
    <location>
        <begin position="689"/>
        <end position="734"/>
    </location>
</feature>
<evidence type="ECO:0000313" key="4">
    <source>
        <dbReference type="EMBL" id="KTB32758.1"/>
    </source>
</evidence>
<feature type="domain" description="Rab-GAP TBC" evidence="3">
    <location>
        <begin position="213"/>
        <end position="517"/>
    </location>
</feature>
<dbReference type="Pfam" id="PF03398">
    <property type="entry name" value="Ist1"/>
    <property type="match status" value="1"/>
</dbReference>
<feature type="compositionally biased region" description="Polar residues" evidence="2">
    <location>
        <begin position="725"/>
        <end position="734"/>
    </location>
</feature>
<feature type="compositionally biased region" description="Low complexity" evidence="2">
    <location>
        <begin position="1160"/>
        <end position="1171"/>
    </location>
</feature>
<evidence type="ECO:0000259" key="3">
    <source>
        <dbReference type="PROSITE" id="PS50086"/>
    </source>
</evidence>
<feature type="region of interest" description="Disordered" evidence="2">
    <location>
        <begin position="638"/>
        <end position="673"/>
    </location>
</feature>
<evidence type="ECO:0000313" key="5">
    <source>
        <dbReference type="Proteomes" id="UP000054988"/>
    </source>
</evidence>
<dbReference type="EMBL" id="LATX01002203">
    <property type="protein sequence ID" value="KTB32758.1"/>
    <property type="molecule type" value="Genomic_DNA"/>
</dbReference>
<feature type="compositionally biased region" description="Acidic residues" evidence="2">
    <location>
        <begin position="1231"/>
        <end position="1240"/>
    </location>
</feature>
<dbReference type="PANTHER" id="PTHR12161">
    <property type="entry name" value="IST1 FAMILY MEMBER"/>
    <property type="match status" value="1"/>
</dbReference>
<dbReference type="InterPro" id="IPR000195">
    <property type="entry name" value="Rab-GAP-TBC_dom"/>
</dbReference>
<proteinExistence type="inferred from homology"/>
<dbReference type="InterPro" id="IPR042277">
    <property type="entry name" value="IST1-like"/>
</dbReference>
<dbReference type="Proteomes" id="UP000054988">
    <property type="component" value="Unassembled WGS sequence"/>
</dbReference>
<feature type="compositionally biased region" description="Polar residues" evidence="2">
    <location>
        <begin position="987"/>
        <end position="998"/>
    </location>
</feature>
<dbReference type="AlphaFoldDB" id="A0A0W0F8T5"/>
<feature type="compositionally biased region" description="Basic and acidic residues" evidence="2">
    <location>
        <begin position="1188"/>
        <end position="1206"/>
    </location>
</feature>
<evidence type="ECO:0000256" key="2">
    <source>
        <dbReference type="SAM" id="MobiDB-lite"/>
    </source>
</evidence>
<dbReference type="eggNOG" id="KOG2027">
    <property type="taxonomic scope" value="Eukaryota"/>
</dbReference>
<sequence length="1257" mass="138356">MAGAWDAASVKALLRTTSQRLGHLQDKNDAKANNTRREIATLLQGGNLGAARTKAQDLMHKDAMGDVLEMLEMHIGMLLERFSEIGQSNPAVIEAASTIIYAAPHVDCTELHSVRDFLVQTLGADFARSAEYNRKNHVSGRVYYLTIPGNMPTTVGQLDDYLVKIAKSHRVDWVPEPQRQERLNVLSEMLHPNTSPMVDIAILRKLCSRGIPDKLSWLRPRIWKLFFGILPALKASWQREMHQQRANYYDLLRRLIEPFKRLPAPTDIPHPLDNTLLRVSKQLSSIPSNLFSGLQNQSPSNPDCPFDNAAAEGIRIDCASSLNDRLKTLRKRNDSISESSSIPEIRLEAIESEKSTRKHSRSESEASTLLSGKSLISGQVHEKHESALLRILYLHSSINPGNLSPHVPVLLAPLYSVLNQETDPQEMAHVEADTFWLFEALIAEFSELEDEEGGNVWIKKFGERLAWADNDLWHSLNARGLDPAQPHYSYRWLAPLLTYTLPYPSIIIAWDAIFACQPRQRDSNAKLDLLLDICTSMLIRARVALIRLGKSHYKAPSSWGDEGDMRPPSPLRPWELGDAFTEGLTLLKHYPIESAGGIDRVLQVAADLRQRREDESKATAENTPGLGARLKATMWKGFTNTSSDSSPSSVSSDDEEDEKNIDDGNETETVMLSSGLTSRLATTVWRGITNQSSMEPPPTPITPTSPAVLGTPPRSSHFVDAGAQSPRSPTAQSPSLLWGYAEKLKESDAAATLAKVSSNWRAKALVSTWGIRRDDSPAMQKDPSSPSLGEPSPVPGFRPGEVRRGSLPDIDGEETYSPPPRPKHFRPPRDTIILSSLNILKSPTPSSPELSPQSDSAFLQKTSRLQASLAALSRSEASKPPPKPKTGPRPLLLNSSSLMTTNGRDRPISRSENSTPIPDRPSNQWNHITNFRRHIPHRDSQSSISSLSPSDAITRAGKTEWDSDGSVSRRIPLNRRSISPMAPHARTLSTAHSTSSISDRGLLSPATSASHLAGPASAGWGQIDLPDSPPITTPPTTTLSIPNATVKINDDEEPVEDTIESPDMPHSQTRKPPRKNTPPFVPELTTSESSAVETPSRSPRIRSKRHPSRPSNLRLQDPSRPRVIATDSPTTLGNALAVEWPDQDSSVTPKASSFDGEETSSPSPVSPVSKSQGTSLRRTRKTSASNDEPSRQRKLSTDPDGQEPRARKTSSGSRTRKVLATEKKRNRESAAEEGDDEGYDDLLSAYESEEGSKSSLR</sequence>
<dbReference type="Gene3D" id="1.10.472.80">
    <property type="entry name" value="Ypt/Rab-GAP domain of gyp1p, domain 3"/>
    <property type="match status" value="1"/>
</dbReference>
<reference evidence="4 5" key="1">
    <citation type="submission" date="2015-12" db="EMBL/GenBank/DDBJ databases">
        <title>Draft genome sequence of Moniliophthora roreri, the causal agent of frosty pod rot of cacao.</title>
        <authorList>
            <person name="Aime M.C."/>
            <person name="Diaz-Valderrama J.R."/>
            <person name="Kijpornyongpan T."/>
            <person name="Phillips-Mora W."/>
        </authorList>
    </citation>
    <scope>NUCLEOTIDE SEQUENCE [LARGE SCALE GENOMIC DNA]</scope>
    <source>
        <strain evidence="4 5">MCA 2952</strain>
    </source>
</reference>
<feature type="compositionally biased region" description="Basic and acidic residues" evidence="2">
    <location>
        <begin position="1219"/>
        <end position="1230"/>
    </location>
</feature>
<dbReference type="Gene3D" id="1.20.1260.60">
    <property type="entry name" value="Vacuolar protein sorting-associated protein Ist1"/>
    <property type="match status" value="1"/>
</dbReference>
<evidence type="ECO:0000256" key="1">
    <source>
        <dbReference type="ARBA" id="ARBA00005536"/>
    </source>
</evidence>
<gene>
    <name evidence="4" type="ORF">WG66_14561</name>
</gene>
<name>A0A0W0F8T5_MONRR</name>
<feature type="compositionally biased region" description="Low complexity" evidence="2">
    <location>
        <begin position="642"/>
        <end position="651"/>
    </location>
</feature>
<feature type="region of interest" description="Disordered" evidence="2">
    <location>
        <begin position="772"/>
        <end position="829"/>
    </location>
</feature>
<dbReference type="Pfam" id="PF00566">
    <property type="entry name" value="RabGAP-TBC"/>
    <property type="match status" value="1"/>
</dbReference>
<feature type="compositionally biased region" description="Low complexity" evidence="2">
    <location>
        <begin position="888"/>
        <end position="898"/>
    </location>
</feature>
<feature type="region of interest" description="Disordered" evidence="2">
    <location>
        <begin position="870"/>
        <end position="1257"/>
    </location>
</feature>
<dbReference type="PANTHER" id="PTHR12161:SF5">
    <property type="entry name" value="IST1 HOMOLOG"/>
    <property type="match status" value="1"/>
</dbReference>
<dbReference type="SUPFAM" id="SSF47923">
    <property type="entry name" value="Ypt/Rab-GAP domain of gyp1p"/>
    <property type="match status" value="2"/>
</dbReference>
<feature type="compositionally biased region" description="Polar residues" evidence="2">
    <location>
        <begin position="1172"/>
        <end position="1187"/>
    </location>
</feature>
<dbReference type="InterPro" id="IPR035969">
    <property type="entry name" value="Rab-GAP_TBC_sf"/>
</dbReference>
<dbReference type="eggNOG" id="KOG4567">
    <property type="taxonomic scope" value="Eukaryota"/>
</dbReference>
<protein>
    <recommendedName>
        <fullName evidence="3">Rab-GAP TBC domain-containing protein</fullName>
    </recommendedName>
</protein>
<organism evidence="4 5">
    <name type="scientific">Moniliophthora roreri</name>
    <name type="common">Frosty pod rot fungus</name>
    <name type="synonym">Monilia roreri</name>
    <dbReference type="NCBI Taxonomy" id="221103"/>
    <lineage>
        <taxon>Eukaryota</taxon>
        <taxon>Fungi</taxon>
        <taxon>Dikarya</taxon>
        <taxon>Basidiomycota</taxon>
        <taxon>Agaricomycotina</taxon>
        <taxon>Agaricomycetes</taxon>
        <taxon>Agaricomycetidae</taxon>
        <taxon>Agaricales</taxon>
        <taxon>Marasmiineae</taxon>
        <taxon>Marasmiaceae</taxon>
        <taxon>Moniliophthora</taxon>
    </lineage>
</organism>
<feature type="region of interest" description="Disordered" evidence="2">
    <location>
        <begin position="347"/>
        <end position="366"/>
    </location>
</feature>
<dbReference type="InterPro" id="IPR005061">
    <property type="entry name" value="Ist1"/>
</dbReference>
<dbReference type="PROSITE" id="PS50086">
    <property type="entry name" value="TBC_RABGAP"/>
    <property type="match status" value="1"/>
</dbReference>
<comment type="similarity">
    <text evidence="1">Belongs to the IST1 family.</text>
</comment>
<feature type="compositionally biased region" description="Basic residues" evidence="2">
    <location>
        <begin position="1099"/>
        <end position="1108"/>
    </location>
</feature>